<keyword evidence="4" id="KW-1185">Reference proteome</keyword>
<evidence type="ECO:0000313" key="4">
    <source>
        <dbReference type="Proteomes" id="UP000714420"/>
    </source>
</evidence>
<protein>
    <submittedName>
        <fullName evidence="3">Uncharacterized protein</fullName>
    </submittedName>
</protein>
<evidence type="ECO:0000256" key="2">
    <source>
        <dbReference type="SAM" id="SignalP"/>
    </source>
</evidence>
<dbReference type="RefSeq" id="WP_172275168.1">
    <property type="nucleotide sequence ID" value="NZ_CASGMU010000003.1"/>
</dbReference>
<keyword evidence="2" id="KW-0732">Signal</keyword>
<sequence>MKRIRVIFALFAFLSVQFVAAQSEYMSFRELKDMKDDVGIVNLDGAGGIRILSKRADLIVTITNAKNPQIAPKGKNGDGLYVYEVVVDRKETKNPKVEISKRGDIDKIDFVASTTADYWRTYIVEDVEKPIRMEDQTTPNDVITNQELAEVEINSPIADLQINCPKGLGATVKTSRKTTDKSITVTSIVFPVKPIMDLRKEIERLQGELDKLNDSIKKEYETPTLNDRQREDLQVDYDKVNNDLDTARTRFADMTNIELFATGTNRLSIDVSEARPRSKFVWGVLLREVIVEKHVTDFNAKFSEGARLYGLREYDNARRNFLAAKAAKDAPAELMPSVSRNIADCDTCLVYENYAKFSLSRMKQMKAQGSGSQAEVMKYASGAIEFLKVLNNYNPCDFYSGRIDALEKIVEEMPLDMKFTVTKWVKDFSGFSEKGRLANVELWADYGKDEPAYKGYQTDKRFRSLISEAPARYKKLGTTGNDGELELHLVRKNLPKAIFFRPVGYGNDIQIMYMDVKDIMSKSEGEYNKRQFRLKMYVSGK</sequence>
<dbReference type="EMBL" id="JABKKF010000004">
    <property type="protein sequence ID" value="NPD91815.1"/>
    <property type="molecule type" value="Genomic_DNA"/>
</dbReference>
<evidence type="ECO:0000256" key="1">
    <source>
        <dbReference type="SAM" id="Coils"/>
    </source>
</evidence>
<organism evidence="3 4">
    <name type="scientific">Xylanibacter muris</name>
    <dbReference type="NCBI Taxonomy" id="2736290"/>
    <lineage>
        <taxon>Bacteria</taxon>
        <taxon>Pseudomonadati</taxon>
        <taxon>Bacteroidota</taxon>
        <taxon>Bacteroidia</taxon>
        <taxon>Bacteroidales</taxon>
        <taxon>Prevotellaceae</taxon>
        <taxon>Xylanibacter</taxon>
    </lineage>
</organism>
<proteinExistence type="predicted"/>
<keyword evidence="1" id="KW-0175">Coiled coil</keyword>
<evidence type="ECO:0000313" key="3">
    <source>
        <dbReference type="EMBL" id="NPD91815.1"/>
    </source>
</evidence>
<feature type="signal peptide" evidence="2">
    <location>
        <begin position="1"/>
        <end position="21"/>
    </location>
</feature>
<dbReference type="Proteomes" id="UP000714420">
    <property type="component" value="Unassembled WGS sequence"/>
</dbReference>
<comment type="caution">
    <text evidence="3">The sequence shown here is derived from an EMBL/GenBank/DDBJ whole genome shotgun (WGS) entry which is preliminary data.</text>
</comment>
<name>A0ABX2AM18_9BACT</name>
<feature type="coiled-coil region" evidence="1">
    <location>
        <begin position="195"/>
        <end position="250"/>
    </location>
</feature>
<gene>
    <name evidence="3" type="ORF">HPS56_05525</name>
</gene>
<feature type="chain" id="PRO_5046325499" evidence="2">
    <location>
        <begin position="22"/>
        <end position="541"/>
    </location>
</feature>
<accession>A0ABX2AM18</accession>
<reference evidence="3 4" key="1">
    <citation type="submission" date="2020-05" db="EMBL/GenBank/DDBJ databases">
        <title>Distinct polysaccharide utilization as determinants for interspecies competition between intestinal Prevotella spp.</title>
        <authorList>
            <person name="Galvez E.J.C."/>
            <person name="Iljazovic A."/>
            <person name="Strowig T."/>
        </authorList>
    </citation>
    <scope>NUCLEOTIDE SEQUENCE [LARGE SCALE GENOMIC DNA]</scope>
    <source>
        <strain evidence="3 4">PMUR</strain>
    </source>
</reference>